<dbReference type="AlphaFoldDB" id="A0A1E7LD67"/>
<dbReference type="EMBL" id="LJGW01000017">
    <property type="protein sequence ID" value="OEV14146.1"/>
    <property type="molecule type" value="Genomic_DNA"/>
</dbReference>
<comment type="caution">
    <text evidence="3">The sequence shown here is derived from an EMBL/GenBank/DDBJ whole genome shotgun (WGS) entry which is preliminary data.</text>
</comment>
<feature type="region of interest" description="Disordered" evidence="1">
    <location>
        <begin position="70"/>
        <end position="90"/>
    </location>
</feature>
<feature type="compositionally biased region" description="Polar residues" evidence="1">
    <location>
        <begin position="70"/>
        <end position="82"/>
    </location>
</feature>
<keyword evidence="4" id="KW-1185">Reference proteome</keyword>
<evidence type="ECO:0000313" key="4">
    <source>
        <dbReference type="Proteomes" id="UP000176005"/>
    </source>
</evidence>
<protein>
    <recommendedName>
        <fullName evidence="5">Secreted protein</fullName>
    </recommendedName>
</protein>
<feature type="signal peptide" evidence="2">
    <location>
        <begin position="1"/>
        <end position="19"/>
    </location>
</feature>
<feature type="chain" id="PRO_5009197236" description="Secreted protein" evidence="2">
    <location>
        <begin position="20"/>
        <end position="206"/>
    </location>
</feature>
<evidence type="ECO:0000256" key="1">
    <source>
        <dbReference type="SAM" id="MobiDB-lite"/>
    </source>
</evidence>
<proteinExistence type="predicted"/>
<evidence type="ECO:0000313" key="3">
    <source>
        <dbReference type="EMBL" id="OEV14146.1"/>
    </source>
</evidence>
<keyword evidence="2" id="KW-0732">Signal</keyword>
<reference evidence="3 4" key="1">
    <citation type="journal article" date="2016" name="Front. Microbiol.">
        <title>Comparative Genomics Analysis of Streptomyces Species Reveals Their Adaptation to the Marine Environment and Their Diversity at the Genomic Level.</title>
        <authorList>
            <person name="Tian X."/>
            <person name="Zhang Z."/>
            <person name="Yang T."/>
            <person name="Chen M."/>
            <person name="Li J."/>
            <person name="Chen F."/>
            <person name="Yang J."/>
            <person name="Li W."/>
            <person name="Zhang B."/>
            <person name="Zhang Z."/>
            <person name="Wu J."/>
            <person name="Zhang C."/>
            <person name="Long L."/>
            <person name="Xiao J."/>
        </authorList>
    </citation>
    <scope>NUCLEOTIDE SEQUENCE [LARGE SCALE GENOMIC DNA]</scope>
    <source>
        <strain evidence="3 4">SCSIO 10429</strain>
    </source>
</reference>
<dbReference type="Proteomes" id="UP000176005">
    <property type="component" value="Unassembled WGS sequence"/>
</dbReference>
<gene>
    <name evidence="3" type="ORF">AN218_00520</name>
</gene>
<name>A0A1E7LD67_9ACTN</name>
<evidence type="ECO:0008006" key="5">
    <source>
        <dbReference type="Google" id="ProtNLM"/>
    </source>
</evidence>
<evidence type="ECO:0000256" key="2">
    <source>
        <dbReference type="SAM" id="SignalP"/>
    </source>
</evidence>
<accession>A0A1E7LD67</accession>
<sequence length="206" mass="23182">MLFAVCLMGVVGLAAPASADSAAGGDDHKVSWSDAKGGTNEARALSLREVKERGLARYVDAERYTETTPKLFTDTSRASSPAEQREGRSSELATTCWEHWYSYGTSALRGQTDVTWCGDGTWVRYSASGCWGEEHWPTYQYLGCTVIDDYGHPRPDEYWNIYNVWTQWDLCPAWVPVWAECSWHDRPWGKYQYQGDGDIVRLGGTD</sequence>
<organism evidence="3 4">
    <name type="scientific">Streptomyces nanshensis</name>
    <dbReference type="NCBI Taxonomy" id="518642"/>
    <lineage>
        <taxon>Bacteria</taxon>
        <taxon>Bacillati</taxon>
        <taxon>Actinomycetota</taxon>
        <taxon>Actinomycetes</taxon>
        <taxon>Kitasatosporales</taxon>
        <taxon>Streptomycetaceae</taxon>
        <taxon>Streptomyces</taxon>
    </lineage>
</organism>